<feature type="domain" description="HAT C-terminal dimerisation" evidence="1">
    <location>
        <begin position="99"/>
        <end position="143"/>
    </location>
</feature>
<evidence type="ECO:0000313" key="3">
    <source>
        <dbReference type="Proteomes" id="UP000789405"/>
    </source>
</evidence>
<dbReference type="OrthoDB" id="2447915at2759"/>
<dbReference type="PANTHER" id="PTHR23272">
    <property type="entry name" value="BED FINGER-RELATED"/>
    <property type="match status" value="1"/>
</dbReference>
<accession>A0A9N9DJD6</accession>
<dbReference type="InterPro" id="IPR008906">
    <property type="entry name" value="HATC_C_dom"/>
</dbReference>
<gene>
    <name evidence="2" type="ORF">DERYTH_LOCUS9629</name>
</gene>
<dbReference type="AlphaFoldDB" id="A0A9N9DJD6"/>
<dbReference type="InterPro" id="IPR012337">
    <property type="entry name" value="RNaseH-like_sf"/>
</dbReference>
<feature type="non-terminal residue" evidence="2">
    <location>
        <position position="1"/>
    </location>
</feature>
<organism evidence="2 3">
    <name type="scientific">Dentiscutata erythropus</name>
    <dbReference type="NCBI Taxonomy" id="1348616"/>
    <lineage>
        <taxon>Eukaryota</taxon>
        <taxon>Fungi</taxon>
        <taxon>Fungi incertae sedis</taxon>
        <taxon>Mucoromycota</taxon>
        <taxon>Glomeromycotina</taxon>
        <taxon>Glomeromycetes</taxon>
        <taxon>Diversisporales</taxon>
        <taxon>Gigasporaceae</taxon>
        <taxon>Dentiscutata</taxon>
    </lineage>
</organism>
<proteinExistence type="predicted"/>
<comment type="caution">
    <text evidence="2">The sequence shown here is derived from an EMBL/GenBank/DDBJ whole genome shotgun (WGS) entry which is preliminary data.</text>
</comment>
<dbReference type="Pfam" id="PF05699">
    <property type="entry name" value="Dimer_Tnp_hAT"/>
    <property type="match status" value="1"/>
</dbReference>
<dbReference type="PANTHER" id="PTHR23272:SF21">
    <property type="entry name" value="BED ZINC FINGER AND HAT DIMERIZATION DOMAIN-CONTAINING PROTEIN"/>
    <property type="match status" value="1"/>
</dbReference>
<keyword evidence="3" id="KW-1185">Reference proteome</keyword>
<dbReference type="GO" id="GO:0046983">
    <property type="term" value="F:protein dimerization activity"/>
    <property type="evidence" value="ECO:0007669"/>
    <property type="project" value="InterPro"/>
</dbReference>
<dbReference type="Proteomes" id="UP000789405">
    <property type="component" value="Unassembled WGS sequence"/>
</dbReference>
<dbReference type="EMBL" id="CAJVPY010005314">
    <property type="protein sequence ID" value="CAG8640498.1"/>
    <property type="molecule type" value="Genomic_DNA"/>
</dbReference>
<sequence>SHPTISNIQVAFTGMITELETYFKPNSSHPVASAIYEKLKEYWNHYFNIHSAIPAVLDSRSKLTNFSSDQAKLSSSKSYFDKVRVRHQQNKPPKTPLEELNNYLELPPEENTDPLSWWKIYQARYPILSRLARNYLTIQATSITEGLGLGQTEDMVVENT</sequence>
<evidence type="ECO:0000313" key="2">
    <source>
        <dbReference type="EMBL" id="CAG8640498.1"/>
    </source>
</evidence>
<protein>
    <submittedName>
        <fullName evidence="2">13758_t:CDS:1</fullName>
    </submittedName>
</protein>
<dbReference type="SUPFAM" id="SSF53098">
    <property type="entry name" value="Ribonuclease H-like"/>
    <property type="match status" value="1"/>
</dbReference>
<name>A0A9N9DJD6_9GLOM</name>
<reference evidence="2" key="1">
    <citation type="submission" date="2021-06" db="EMBL/GenBank/DDBJ databases">
        <authorList>
            <person name="Kallberg Y."/>
            <person name="Tangrot J."/>
            <person name="Rosling A."/>
        </authorList>
    </citation>
    <scope>NUCLEOTIDE SEQUENCE</scope>
    <source>
        <strain evidence="2">MA453B</strain>
    </source>
</reference>
<evidence type="ECO:0000259" key="1">
    <source>
        <dbReference type="Pfam" id="PF05699"/>
    </source>
</evidence>